<sequence length="478" mass="53837">MFVIITLLISWVVTENPSSSGDLAYQIVVQGDYLYIAGYDLVPGNLEWRIEKRNISDGSLVWFQTSNPSPYTDIAYALAVDANYIYVVGTDNTSDGLGTKWRIEKRNISDGSIVGAPVVEGVGGGEPYSITADANYIYIAGMDYLVGNEEWRIEKRNKSDLSLVWFQTSNPTNSTLDWDEAYSITCDATYLYIVGRAGVSPYVWRIEKRNISDGALVWAQPLPSSYYSEAHSVVNDADYLYIAGWDNASGDAQWRIEKRDKSLGNLIAGWPVYSNPGTSGDEALSITLDDNYLYIAGYQCLNTDYMWRIEKRNKSNGALVWTQISDPPGSSAYAYSITNDADSLYIAGFDNSPGTYDAQWRIEQRKKSNGNIGVVEEEFQLSVPTQPLKVNPNPFSEKLMIKFQPSSLGACRKFVVSIKIYDANGRFLRQWDYETIRLSNQIIWDGTDDFGRRLPAGIYFVRLESNEFKRIEKVVLLR</sequence>
<dbReference type="SUPFAM" id="SSF50998">
    <property type="entry name" value="Quinoprotein alcohol dehydrogenase-like"/>
    <property type="match status" value="1"/>
</dbReference>
<dbReference type="InterPro" id="IPR011047">
    <property type="entry name" value="Quinoprotein_ADH-like_sf"/>
</dbReference>
<name>A0A7C4XM48_UNCW3</name>
<dbReference type="InterPro" id="IPR026444">
    <property type="entry name" value="Secre_tail"/>
</dbReference>
<reference evidence="1" key="1">
    <citation type="journal article" date="2020" name="mSystems">
        <title>Genome- and Community-Level Interaction Insights into Carbon Utilization and Element Cycling Functions of Hydrothermarchaeota in Hydrothermal Sediment.</title>
        <authorList>
            <person name="Zhou Z."/>
            <person name="Liu Y."/>
            <person name="Xu W."/>
            <person name="Pan J."/>
            <person name="Luo Z.H."/>
            <person name="Li M."/>
        </authorList>
    </citation>
    <scope>NUCLEOTIDE SEQUENCE [LARGE SCALE GENOMIC DNA]</scope>
    <source>
        <strain evidence="1">SpSt-774</strain>
    </source>
</reference>
<comment type="caution">
    <text evidence="1">The sequence shown here is derived from an EMBL/GenBank/DDBJ whole genome shotgun (WGS) entry which is preliminary data.</text>
</comment>
<accession>A0A7C4XM48</accession>
<dbReference type="EMBL" id="DTGZ01000084">
    <property type="protein sequence ID" value="HGV97560.1"/>
    <property type="molecule type" value="Genomic_DNA"/>
</dbReference>
<protein>
    <submittedName>
        <fullName evidence="1">T9SS type A sorting domain-containing protein</fullName>
    </submittedName>
</protein>
<evidence type="ECO:0000313" key="1">
    <source>
        <dbReference type="EMBL" id="HGV97560.1"/>
    </source>
</evidence>
<organism evidence="1">
    <name type="scientific">candidate division WOR-3 bacterium</name>
    <dbReference type="NCBI Taxonomy" id="2052148"/>
    <lineage>
        <taxon>Bacteria</taxon>
        <taxon>Bacteria division WOR-3</taxon>
    </lineage>
</organism>
<proteinExistence type="predicted"/>
<dbReference type="NCBIfam" id="TIGR04183">
    <property type="entry name" value="Por_Secre_tail"/>
    <property type="match status" value="1"/>
</dbReference>
<dbReference type="Gene3D" id="2.60.40.4070">
    <property type="match status" value="1"/>
</dbReference>
<gene>
    <name evidence="1" type="ORF">ENV60_04625</name>
</gene>
<dbReference type="AlphaFoldDB" id="A0A7C4XM48"/>